<protein>
    <submittedName>
        <fullName evidence="9">tRNA/rRNA methyltransferase</fullName>
    </submittedName>
</protein>
<dbReference type="PRINTS" id="PR02008">
    <property type="entry name" value="RCMTFAMILY"/>
</dbReference>
<dbReference type="InterPro" id="IPR023267">
    <property type="entry name" value="RCMT"/>
</dbReference>
<evidence type="ECO:0000313" key="9">
    <source>
        <dbReference type="EMBL" id="GGD55244.1"/>
    </source>
</evidence>
<feature type="active site" description="Nucleophile" evidence="6">
    <location>
        <position position="236"/>
    </location>
</feature>
<name>A0A916YQ25_9BACL</name>
<reference evidence="9" key="2">
    <citation type="submission" date="2020-09" db="EMBL/GenBank/DDBJ databases">
        <authorList>
            <person name="Sun Q."/>
            <person name="Zhou Y."/>
        </authorList>
    </citation>
    <scope>NUCLEOTIDE SEQUENCE</scope>
    <source>
        <strain evidence="9">CGMCC 1.15178</strain>
    </source>
</reference>
<gene>
    <name evidence="9" type="ORF">GCM10010911_11160</name>
</gene>
<accession>A0A916YQ25</accession>
<dbReference type="GO" id="GO:0003723">
    <property type="term" value="F:RNA binding"/>
    <property type="evidence" value="ECO:0007669"/>
    <property type="project" value="UniProtKB-UniRule"/>
</dbReference>
<evidence type="ECO:0000256" key="1">
    <source>
        <dbReference type="ARBA" id="ARBA00022490"/>
    </source>
</evidence>
<evidence type="ECO:0000256" key="6">
    <source>
        <dbReference type="PROSITE-ProRule" id="PRU01023"/>
    </source>
</evidence>
<dbReference type="InterPro" id="IPR027391">
    <property type="entry name" value="Nol1_Nop2_Fmu_2"/>
</dbReference>
<dbReference type="InterPro" id="IPR031341">
    <property type="entry name" value="Methyltr_RsmF_N"/>
</dbReference>
<dbReference type="Pfam" id="PF13636">
    <property type="entry name" value="Methyltranf_PUA"/>
    <property type="match status" value="1"/>
</dbReference>
<dbReference type="InterPro" id="IPR031340">
    <property type="entry name" value="RsmF_methylt_CI"/>
</dbReference>
<dbReference type="EMBL" id="BMHP01000001">
    <property type="protein sequence ID" value="GGD55244.1"/>
    <property type="molecule type" value="Genomic_DNA"/>
</dbReference>
<comment type="similarity">
    <text evidence="6">Belongs to the class I-like SAM-binding methyltransferase superfamily. RsmB/NOP family.</text>
</comment>
<dbReference type="Gene3D" id="3.40.50.150">
    <property type="entry name" value="Vaccinia Virus protein VP39"/>
    <property type="match status" value="1"/>
</dbReference>
<dbReference type="InterPro" id="IPR001678">
    <property type="entry name" value="MeTrfase_RsmB-F_NOP2_dom"/>
</dbReference>
<dbReference type="Pfam" id="PF17125">
    <property type="entry name" value="Methyltr_RsmF_N"/>
    <property type="match status" value="1"/>
</dbReference>
<keyword evidence="3 6" id="KW-0808">Transferase</keyword>
<feature type="binding site" evidence="6">
    <location>
        <begin position="114"/>
        <end position="120"/>
    </location>
    <ligand>
        <name>S-adenosyl-L-methionine</name>
        <dbReference type="ChEBI" id="CHEBI:59789"/>
    </ligand>
</feature>
<feature type="region of interest" description="Disordered" evidence="7">
    <location>
        <begin position="289"/>
        <end position="316"/>
    </location>
</feature>
<evidence type="ECO:0000259" key="8">
    <source>
        <dbReference type="PROSITE" id="PS51686"/>
    </source>
</evidence>
<dbReference type="Gene3D" id="3.30.70.1170">
    <property type="entry name" value="Sun protein, domain 3"/>
    <property type="match status" value="1"/>
</dbReference>
<evidence type="ECO:0000313" key="10">
    <source>
        <dbReference type="Proteomes" id="UP000612456"/>
    </source>
</evidence>
<dbReference type="PANTHER" id="PTHR22807:SF30">
    <property type="entry name" value="28S RRNA (CYTOSINE(4447)-C(5))-METHYLTRANSFERASE-RELATED"/>
    <property type="match status" value="1"/>
</dbReference>
<dbReference type="AlphaFoldDB" id="A0A916YQ25"/>
<dbReference type="GO" id="GO:0001510">
    <property type="term" value="P:RNA methylation"/>
    <property type="evidence" value="ECO:0007669"/>
    <property type="project" value="InterPro"/>
</dbReference>
<feature type="domain" description="SAM-dependent MTase RsmB/NOP-type" evidence="8">
    <location>
        <begin position="24"/>
        <end position="283"/>
    </location>
</feature>
<feature type="binding site" evidence="6">
    <location>
        <position position="183"/>
    </location>
    <ligand>
        <name>S-adenosyl-L-methionine</name>
        <dbReference type="ChEBI" id="CHEBI:59789"/>
    </ligand>
</feature>
<evidence type="ECO:0000256" key="7">
    <source>
        <dbReference type="SAM" id="MobiDB-lite"/>
    </source>
</evidence>
<keyword evidence="2 6" id="KW-0489">Methyltransferase</keyword>
<feature type="binding site" evidence="6">
    <location>
        <position position="138"/>
    </location>
    <ligand>
        <name>S-adenosyl-L-methionine</name>
        <dbReference type="ChEBI" id="CHEBI:59789"/>
    </ligand>
</feature>
<dbReference type="RefSeq" id="WP_229750082.1">
    <property type="nucleotide sequence ID" value="NZ_BMHP01000001.1"/>
</dbReference>
<dbReference type="Pfam" id="PF01189">
    <property type="entry name" value="Methyltr_RsmB-F"/>
    <property type="match status" value="1"/>
</dbReference>
<evidence type="ECO:0000256" key="5">
    <source>
        <dbReference type="ARBA" id="ARBA00022884"/>
    </source>
</evidence>
<proteinExistence type="inferred from homology"/>
<dbReference type="SUPFAM" id="SSF53335">
    <property type="entry name" value="S-adenosyl-L-methionine-dependent methyltransferases"/>
    <property type="match status" value="1"/>
</dbReference>
<dbReference type="InterPro" id="IPR049560">
    <property type="entry name" value="MeTrfase_RsmB-F_NOP2_cat"/>
</dbReference>
<sequence>MPVKLPEAFSLQMQQLLPTGFDAFIQSYDAPRTYGLRMNPFKLAGRYPLLVEAVRQFRLESVPWCTTGYYYDESTRPGKHPYHAAGLYYIQEPSAMTAAELLEPQPGEFILDMAAAPGGKTTQIAGKMLGRGILVANEIHPARAKILSENAERCGIANIIVTCASPEELSRRFAGLFDRIMLDAPCSGEGMFRKDEAAVNEWSESHVAMCAARQKDILDHAAILLKPGGRLVYSTCTFNRQENEEALESFCAKYPLFSIVKTERVWPHEQRGEGHFIAVLQKASRGQAAQACEIQPARDQSPGRNNRDRHSHPAAGAASLAADMALAQGFIDTTLPGGFALGPGEPLRFGDALYWLPHLPGSGASPIRANDLNGLKVPRPGLHLGDIRKNRLEPGHALAMAVPAQTAAWMQTYPPEAPEIAAYLHGETLAAETGSSGWGLVAVDGLPLGWGKASSGLIKNHLPKGLRRFSS</sequence>
<comment type="caution">
    <text evidence="6">Lacks conserved residue(s) required for the propagation of feature annotation.</text>
</comment>
<dbReference type="Pfam" id="PF17126">
    <property type="entry name" value="RsmF_methylt_CI"/>
    <property type="match status" value="1"/>
</dbReference>
<dbReference type="CDD" id="cd21147">
    <property type="entry name" value="RsmF_methylt_CTD1"/>
    <property type="match status" value="1"/>
</dbReference>
<organism evidence="9 10">
    <name type="scientific">Paenibacillus nasutitermitis</name>
    <dbReference type="NCBI Taxonomy" id="1652958"/>
    <lineage>
        <taxon>Bacteria</taxon>
        <taxon>Bacillati</taxon>
        <taxon>Bacillota</taxon>
        <taxon>Bacilli</taxon>
        <taxon>Bacillales</taxon>
        <taxon>Paenibacillaceae</taxon>
        <taxon>Paenibacillus</taxon>
    </lineage>
</organism>
<dbReference type="CDD" id="cd02440">
    <property type="entry name" value="AdoMet_MTases"/>
    <property type="match status" value="1"/>
</dbReference>
<dbReference type="GO" id="GO:0008173">
    <property type="term" value="F:RNA methyltransferase activity"/>
    <property type="evidence" value="ECO:0007669"/>
    <property type="project" value="InterPro"/>
</dbReference>
<dbReference type="PROSITE" id="PS51686">
    <property type="entry name" value="SAM_MT_RSMB_NOP"/>
    <property type="match status" value="1"/>
</dbReference>
<keyword evidence="10" id="KW-1185">Reference proteome</keyword>
<comment type="caution">
    <text evidence="9">The sequence shown here is derived from an EMBL/GenBank/DDBJ whole genome shotgun (WGS) entry which is preliminary data.</text>
</comment>
<keyword evidence="4 6" id="KW-0949">S-adenosyl-L-methionine</keyword>
<dbReference type="Gene3D" id="2.30.130.60">
    <property type="match status" value="1"/>
</dbReference>
<keyword evidence="1" id="KW-0963">Cytoplasm</keyword>
<dbReference type="InterPro" id="IPR029063">
    <property type="entry name" value="SAM-dependent_MTases_sf"/>
</dbReference>
<evidence type="ECO:0000256" key="3">
    <source>
        <dbReference type="ARBA" id="ARBA00022679"/>
    </source>
</evidence>
<evidence type="ECO:0000256" key="4">
    <source>
        <dbReference type="ARBA" id="ARBA00022691"/>
    </source>
</evidence>
<reference evidence="9" key="1">
    <citation type="journal article" date="2014" name="Int. J. Syst. Evol. Microbiol.">
        <title>Complete genome sequence of Corynebacterium casei LMG S-19264T (=DSM 44701T), isolated from a smear-ripened cheese.</title>
        <authorList>
            <consortium name="US DOE Joint Genome Institute (JGI-PGF)"/>
            <person name="Walter F."/>
            <person name="Albersmeier A."/>
            <person name="Kalinowski J."/>
            <person name="Ruckert C."/>
        </authorList>
    </citation>
    <scope>NUCLEOTIDE SEQUENCE</scope>
    <source>
        <strain evidence="9">CGMCC 1.15178</strain>
    </source>
</reference>
<dbReference type="Proteomes" id="UP000612456">
    <property type="component" value="Unassembled WGS sequence"/>
</dbReference>
<evidence type="ECO:0000256" key="2">
    <source>
        <dbReference type="ARBA" id="ARBA00022603"/>
    </source>
</evidence>
<keyword evidence="5 6" id="KW-0694">RNA-binding</keyword>
<dbReference type="PANTHER" id="PTHR22807">
    <property type="entry name" value="NOP2 YEAST -RELATED NOL1/NOP2/FMU SUN DOMAIN-CONTAINING"/>
    <property type="match status" value="1"/>
</dbReference>